<evidence type="ECO:0000313" key="3">
    <source>
        <dbReference type="Proteomes" id="UP000539313"/>
    </source>
</evidence>
<sequence>MGDWAAVARAVNERMRELDITQRELAERSGISPATLREIQQGTNRQRSRSTLAAISRALRWPEDHLRRISVEGQADKPTAEDAPALASLREELAELRQRVEALESRLGK</sequence>
<proteinExistence type="predicted"/>
<reference evidence="2 3" key="1">
    <citation type="submission" date="2020-08" db="EMBL/GenBank/DDBJ databases">
        <title>Sequencing the genomes of 1000 actinobacteria strains.</title>
        <authorList>
            <person name="Klenk H.-P."/>
        </authorList>
    </citation>
    <scope>NUCLEOTIDE SEQUENCE [LARGE SCALE GENOMIC DNA]</scope>
    <source>
        <strain evidence="2 3">DSM 45823</strain>
    </source>
</reference>
<keyword evidence="3" id="KW-1185">Reference proteome</keyword>
<dbReference type="PROSITE" id="PS50943">
    <property type="entry name" value="HTH_CROC1"/>
    <property type="match status" value="1"/>
</dbReference>
<dbReference type="GO" id="GO:0003677">
    <property type="term" value="F:DNA binding"/>
    <property type="evidence" value="ECO:0007669"/>
    <property type="project" value="InterPro"/>
</dbReference>
<evidence type="ECO:0000313" key="2">
    <source>
        <dbReference type="EMBL" id="MBA9003460.1"/>
    </source>
</evidence>
<dbReference type="Pfam" id="PF13443">
    <property type="entry name" value="HTH_26"/>
    <property type="match status" value="1"/>
</dbReference>
<dbReference type="Proteomes" id="UP000539313">
    <property type="component" value="Unassembled WGS sequence"/>
</dbReference>
<organism evidence="2 3">
    <name type="scientific">Thermomonospora cellulosilytica</name>
    <dbReference type="NCBI Taxonomy" id="1411118"/>
    <lineage>
        <taxon>Bacteria</taxon>
        <taxon>Bacillati</taxon>
        <taxon>Actinomycetota</taxon>
        <taxon>Actinomycetes</taxon>
        <taxon>Streptosporangiales</taxon>
        <taxon>Thermomonosporaceae</taxon>
        <taxon>Thermomonospora</taxon>
    </lineage>
</organism>
<dbReference type="SMART" id="SM00530">
    <property type="entry name" value="HTH_XRE"/>
    <property type="match status" value="1"/>
</dbReference>
<accession>A0A7W3MX12</accession>
<gene>
    <name evidence="2" type="ORF">HNR21_002342</name>
</gene>
<dbReference type="RefSeq" id="WP_220500132.1">
    <property type="nucleotide sequence ID" value="NZ_JACJII010000001.1"/>
</dbReference>
<dbReference type="InterPro" id="IPR010982">
    <property type="entry name" value="Lambda_DNA-bd_dom_sf"/>
</dbReference>
<protein>
    <submittedName>
        <fullName evidence="2">Transcriptional regulator with XRE-family HTH domain</fullName>
    </submittedName>
</protein>
<dbReference type="EMBL" id="JACJII010000001">
    <property type="protein sequence ID" value="MBA9003460.1"/>
    <property type="molecule type" value="Genomic_DNA"/>
</dbReference>
<comment type="caution">
    <text evidence="2">The sequence shown here is derived from an EMBL/GenBank/DDBJ whole genome shotgun (WGS) entry which is preliminary data.</text>
</comment>
<dbReference type="Gene3D" id="1.10.260.40">
    <property type="entry name" value="lambda repressor-like DNA-binding domains"/>
    <property type="match status" value="1"/>
</dbReference>
<dbReference type="SUPFAM" id="SSF47413">
    <property type="entry name" value="lambda repressor-like DNA-binding domains"/>
    <property type="match status" value="1"/>
</dbReference>
<dbReference type="CDD" id="cd00093">
    <property type="entry name" value="HTH_XRE"/>
    <property type="match status" value="1"/>
</dbReference>
<dbReference type="AlphaFoldDB" id="A0A7W3MX12"/>
<evidence type="ECO:0000259" key="1">
    <source>
        <dbReference type="PROSITE" id="PS50943"/>
    </source>
</evidence>
<feature type="domain" description="HTH cro/C1-type" evidence="1">
    <location>
        <begin position="11"/>
        <end position="66"/>
    </location>
</feature>
<dbReference type="InterPro" id="IPR001387">
    <property type="entry name" value="Cro/C1-type_HTH"/>
</dbReference>
<name>A0A7W3MX12_9ACTN</name>